<dbReference type="AlphaFoldDB" id="A0A6J4MP65"/>
<dbReference type="NCBIfam" id="NF033591">
    <property type="entry name" value="transpos_IS4_2"/>
    <property type="match status" value="1"/>
</dbReference>
<dbReference type="GO" id="GO:0003677">
    <property type="term" value="F:DNA binding"/>
    <property type="evidence" value="ECO:0007669"/>
    <property type="project" value="InterPro"/>
</dbReference>
<reference evidence="2" key="1">
    <citation type="submission" date="2020-02" db="EMBL/GenBank/DDBJ databases">
        <authorList>
            <person name="Meier V. D."/>
        </authorList>
    </citation>
    <scope>NUCLEOTIDE SEQUENCE</scope>
    <source>
        <strain evidence="2">AVDCRST_MAG94</strain>
    </source>
</reference>
<evidence type="ECO:0000259" key="1">
    <source>
        <dbReference type="Pfam" id="PF01609"/>
    </source>
</evidence>
<evidence type="ECO:0000313" key="2">
    <source>
        <dbReference type="EMBL" id="CAA9365172.1"/>
    </source>
</evidence>
<dbReference type="SUPFAM" id="SSF53098">
    <property type="entry name" value="Ribonuclease H-like"/>
    <property type="match status" value="1"/>
</dbReference>
<accession>A0A6J4MP65</accession>
<dbReference type="InterPro" id="IPR047658">
    <property type="entry name" value="IS4-like_transpos"/>
</dbReference>
<name>A0A6J4MP65_9CYAN</name>
<organism evidence="2">
    <name type="scientific">uncultured Leptolyngbya sp</name>
    <dbReference type="NCBI Taxonomy" id="332963"/>
    <lineage>
        <taxon>Bacteria</taxon>
        <taxon>Bacillati</taxon>
        <taxon>Cyanobacteriota</taxon>
        <taxon>Cyanophyceae</taxon>
        <taxon>Leptolyngbyales</taxon>
        <taxon>Leptolyngbyaceae</taxon>
        <taxon>Leptolyngbya group</taxon>
        <taxon>Leptolyngbya</taxon>
        <taxon>environmental samples</taxon>
    </lineage>
</organism>
<dbReference type="Gene3D" id="3.90.350.10">
    <property type="entry name" value="Transposase Inhibitor Protein From Tn5, Chain A, domain 1"/>
    <property type="match status" value="1"/>
</dbReference>
<dbReference type="Pfam" id="PF01609">
    <property type="entry name" value="DDE_Tnp_1"/>
    <property type="match status" value="1"/>
</dbReference>
<dbReference type="EMBL" id="CADCTY010001271">
    <property type="protein sequence ID" value="CAA9365172.1"/>
    <property type="molecule type" value="Genomic_DNA"/>
</dbReference>
<dbReference type="GO" id="GO:0004803">
    <property type="term" value="F:transposase activity"/>
    <property type="evidence" value="ECO:0007669"/>
    <property type="project" value="InterPro"/>
</dbReference>
<dbReference type="GO" id="GO:0006313">
    <property type="term" value="P:DNA transposition"/>
    <property type="evidence" value="ECO:0007669"/>
    <property type="project" value="InterPro"/>
</dbReference>
<dbReference type="InterPro" id="IPR002559">
    <property type="entry name" value="Transposase_11"/>
</dbReference>
<proteinExistence type="predicted"/>
<gene>
    <name evidence="2" type="ORF">AVDCRST_MAG94-3659</name>
</gene>
<sequence length="353" mass="40937">MSEISLLQSTLKSHLPWHGARLNFLAQLLIALFRVKTVNLVEIASAFSGQAQQDSHYKRLQRFFRHFEVDTTLVAKAVVALMDFSSQWVLCFDRTQWQFGQTTHNVLMLAVAHQGVAFPLLWVLLPKRGNSNTTERIDLVARLLKLFDRKQIAYLTADREFVGREWIKYLLQQPVPFRIRIRQSDCLSNGRGQAIKARVLFAELPPEQMHVLPKRRRLWGYWVYVAALRLKDGQLLVVVTSDSPATAITDYAKRWEIETLFGCLKRRGFELESTHFTDTVRLSKLLAVLTLALCWAHRTGEWLAQLKPLKFKKHGRKAKSVFRYGFDHLRQIMLNLSQRQAEFRTALVFLSCT</sequence>
<dbReference type="InterPro" id="IPR012337">
    <property type="entry name" value="RNaseH-like_sf"/>
</dbReference>
<protein>
    <submittedName>
        <fullName evidence="2">Mobile element protein</fullName>
    </submittedName>
</protein>
<feature type="domain" description="Transposase IS4-like" evidence="1">
    <location>
        <begin position="87"/>
        <end position="295"/>
    </location>
</feature>